<dbReference type="RefSeq" id="WP_210101360.1">
    <property type="nucleotide sequence ID" value="NZ_BAABLK010000091.1"/>
</dbReference>
<accession>A0ABP9TQA8</accession>
<evidence type="ECO:0000313" key="3">
    <source>
        <dbReference type="Proteomes" id="UP001501257"/>
    </source>
</evidence>
<comment type="caution">
    <text evidence="2">The sequence shown here is derived from an EMBL/GenBank/DDBJ whole genome shotgun (WGS) entry which is preliminary data.</text>
</comment>
<keyword evidence="1" id="KW-0812">Transmembrane</keyword>
<feature type="transmembrane region" description="Helical" evidence="1">
    <location>
        <begin position="201"/>
        <end position="219"/>
    </location>
</feature>
<dbReference type="Proteomes" id="UP001501257">
    <property type="component" value="Unassembled WGS sequence"/>
</dbReference>
<name>A0ABP9TQA8_9MICC</name>
<keyword evidence="1" id="KW-1133">Transmembrane helix</keyword>
<feature type="transmembrane region" description="Helical" evidence="1">
    <location>
        <begin position="142"/>
        <end position="165"/>
    </location>
</feature>
<proteinExistence type="predicted"/>
<feature type="transmembrane region" description="Helical" evidence="1">
    <location>
        <begin position="177"/>
        <end position="195"/>
    </location>
</feature>
<sequence length="236" mass="25144">MTALKRDGCQDMAGTSAATRPQEYLYLGLYAFALLGLELVLAAIEPALGLLSGSLRASVVHWVLSAVIWLGGATGLVAWARHRTGFKLRGEAGTRIGVLRWLVVAGLVVLTVAAQWTLRGGVFPPVAERNAFLELFGDAGAVAWLVQVAYYVAEAVVVSLIIGFGQRAGERCSGAGRVPWGGIMLALTWGLVHFLTQDFATGIYGIALSLIMGTVHVLTGKNLFTTYPIVLVMFIL</sequence>
<reference evidence="3" key="1">
    <citation type="journal article" date="2019" name="Int. J. Syst. Evol. Microbiol.">
        <title>The Global Catalogue of Microorganisms (GCM) 10K type strain sequencing project: providing services to taxonomists for standard genome sequencing and annotation.</title>
        <authorList>
            <consortium name="The Broad Institute Genomics Platform"/>
            <consortium name="The Broad Institute Genome Sequencing Center for Infectious Disease"/>
            <person name="Wu L."/>
            <person name="Ma J."/>
        </authorList>
    </citation>
    <scope>NUCLEOTIDE SEQUENCE [LARGE SCALE GENOMIC DNA]</scope>
    <source>
        <strain evidence="3">JCM 18952</strain>
    </source>
</reference>
<keyword evidence="1" id="KW-0472">Membrane</keyword>
<feature type="transmembrane region" description="Helical" evidence="1">
    <location>
        <begin position="24"/>
        <end position="44"/>
    </location>
</feature>
<evidence type="ECO:0000313" key="2">
    <source>
        <dbReference type="EMBL" id="GAA5228934.1"/>
    </source>
</evidence>
<evidence type="ECO:0000256" key="1">
    <source>
        <dbReference type="SAM" id="Phobius"/>
    </source>
</evidence>
<feature type="transmembrane region" description="Helical" evidence="1">
    <location>
        <begin position="59"/>
        <end position="80"/>
    </location>
</feature>
<gene>
    <name evidence="2" type="ORF">GCM10025778_34730</name>
</gene>
<feature type="transmembrane region" description="Helical" evidence="1">
    <location>
        <begin position="101"/>
        <end position="122"/>
    </location>
</feature>
<dbReference type="EMBL" id="BAABLK010000091">
    <property type="protein sequence ID" value="GAA5228934.1"/>
    <property type="molecule type" value="Genomic_DNA"/>
</dbReference>
<evidence type="ECO:0008006" key="4">
    <source>
        <dbReference type="Google" id="ProtNLM"/>
    </source>
</evidence>
<organism evidence="2 3">
    <name type="scientific">Paeniglutamicibacter antarcticus</name>
    <dbReference type="NCBI Taxonomy" id="494023"/>
    <lineage>
        <taxon>Bacteria</taxon>
        <taxon>Bacillati</taxon>
        <taxon>Actinomycetota</taxon>
        <taxon>Actinomycetes</taxon>
        <taxon>Micrococcales</taxon>
        <taxon>Micrococcaceae</taxon>
        <taxon>Paeniglutamicibacter</taxon>
    </lineage>
</organism>
<protein>
    <recommendedName>
        <fullName evidence="4">CPBP family intramembrane metalloprotease</fullName>
    </recommendedName>
</protein>
<keyword evidence="3" id="KW-1185">Reference proteome</keyword>